<dbReference type="Pfam" id="PF01861">
    <property type="entry name" value="BpsA_C"/>
    <property type="match status" value="1"/>
</dbReference>
<dbReference type="Proteomes" id="UP000292003">
    <property type="component" value="Unassembled WGS sequence"/>
</dbReference>
<reference evidence="3 4" key="1">
    <citation type="submission" date="2019-02" db="EMBL/GenBank/DDBJ databases">
        <title>Draft genome sequence of Amycolatopsis sp. 8-3EHSu isolated from roots of Suaeda maritima.</title>
        <authorList>
            <person name="Duangmal K."/>
            <person name="Chantavorakit T."/>
        </authorList>
    </citation>
    <scope>NUCLEOTIDE SEQUENCE [LARGE SCALE GENOMIC DNA]</scope>
    <source>
        <strain evidence="3 4">8-3EHSu</strain>
    </source>
</reference>
<evidence type="ECO:0000313" key="4">
    <source>
        <dbReference type="Proteomes" id="UP000292003"/>
    </source>
</evidence>
<dbReference type="InterPro" id="IPR002723">
    <property type="entry name" value="BpsA_C"/>
</dbReference>
<dbReference type="InterPro" id="IPR029063">
    <property type="entry name" value="SAM-dependent_MTases_sf"/>
</dbReference>
<dbReference type="GO" id="GO:0032259">
    <property type="term" value="P:methylation"/>
    <property type="evidence" value="ECO:0007669"/>
    <property type="project" value="UniProtKB-KW"/>
</dbReference>
<protein>
    <submittedName>
        <fullName evidence="3">Putative methyltransferase</fullName>
    </submittedName>
</protein>
<dbReference type="RefSeq" id="WP_130478308.1">
    <property type="nucleotide sequence ID" value="NZ_SFCC01000015.1"/>
</dbReference>
<keyword evidence="4" id="KW-1185">Reference proteome</keyword>
<dbReference type="EMBL" id="SFCC01000015">
    <property type="protein sequence ID" value="RZQ60735.1"/>
    <property type="molecule type" value="Genomic_DNA"/>
</dbReference>
<keyword evidence="3" id="KW-0808">Transferase</keyword>
<proteinExistence type="predicted"/>
<name>A0A4V2EL90_9PSEU</name>
<feature type="domain" description="N(4)-bis(aminopropyl)spermidine synthase C-terminal" evidence="2">
    <location>
        <begin position="96"/>
        <end position="274"/>
    </location>
</feature>
<organism evidence="3 4">
    <name type="scientific">Amycolatopsis suaedae</name>
    <dbReference type="NCBI Taxonomy" id="2510978"/>
    <lineage>
        <taxon>Bacteria</taxon>
        <taxon>Bacillati</taxon>
        <taxon>Actinomycetota</taxon>
        <taxon>Actinomycetes</taxon>
        <taxon>Pseudonocardiales</taxon>
        <taxon>Pseudonocardiaceae</taxon>
        <taxon>Amycolatopsis</taxon>
    </lineage>
</organism>
<feature type="region of interest" description="Disordered" evidence="1">
    <location>
        <begin position="293"/>
        <end position="312"/>
    </location>
</feature>
<keyword evidence="3" id="KW-0489">Methyltransferase</keyword>
<dbReference type="AlphaFoldDB" id="A0A4V2EL90"/>
<sequence>MSSLDELFTAHGVRVRPLRTAIALLCAGWLRFDDLVRRSAAPRRSTQELLDALGDAVERGPRGLRIHPKSVADLRPWAQPVPAEPGAEQRTAVERLVDAVPPPLAALDHVQATSDTVLRRALWLDEEYDLRRTPVLFLGDHDVTSLAVHSLRPDADLTVVDLDERVLEYVDRHSGGAVRTLHADLRIGLPPAVTGWAGVVFSDPPYTPEGMGLFAQRALEALADPPRGAVVLAYGYSPRHPALGLQVQRELLELGLTFEAVLPGFSRYTGAQAIGSAADQYVLQPTAKARKAGGRKRGIYTHGPQSVESAGTPPELLDRLRELAGDGAELRQADWSTARPGRVVAVDLTADPGPWLLRVLLGTNAERLAVLVANNHPDIGDAAAQASLSGLVAGKYRLRYLRSNPDSRHAVVLAEAVPDADPRLLKVHARLRNLLPGTDGDHRLIDVPRHRLAELLA</sequence>
<evidence type="ECO:0000313" key="3">
    <source>
        <dbReference type="EMBL" id="RZQ60735.1"/>
    </source>
</evidence>
<accession>A0A4V2EL90</accession>
<gene>
    <name evidence="3" type="ORF">EWH70_26850</name>
</gene>
<dbReference type="OrthoDB" id="7593728at2"/>
<dbReference type="SUPFAM" id="SSF53335">
    <property type="entry name" value="S-adenosyl-L-methionine-dependent methyltransferases"/>
    <property type="match status" value="1"/>
</dbReference>
<dbReference type="Gene3D" id="3.40.50.150">
    <property type="entry name" value="Vaccinia Virus protein VP39"/>
    <property type="match status" value="1"/>
</dbReference>
<dbReference type="GO" id="GO:0008168">
    <property type="term" value="F:methyltransferase activity"/>
    <property type="evidence" value="ECO:0007669"/>
    <property type="project" value="UniProtKB-KW"/>
</dbReference>
<comment type="caution">
    <text evidence="3">The sequence shown here is derived from an EMBL/GenBank/DDBJ whole genome shotgun (WGS) entry which is preliminary data.</text>
</comment>
<evidence type="ECO:0000259" key="2">
    <source>
        <dbReference type="Pfam" id="PF01861"/>
    </source>
</evidence>
<evidence type="ECO:0000256" key="1">
    <source>
        <dbReference type="SAM" id="MobiDB-lite"/>
    </source>
</evidence>